<feature type="signal peptide" evidence="2">
    <location>
        <begin position="1"/>
        <end position="18"/>
    </location>
</feature>
<evidence type="ECO:0000256" key="2">
    <source>
        <dbReference type="SAM" id="SignalP"/>
    </source>
</evidence>
<keyword evidence="4" id="KW-1185">Reference proteome</keyword>
<keyword evidence="2" id="KW-0732">Signal</keyword>
<dbReference type="AlphaFoldDB" id="A0A0J7MY49"/>
<feature type="compositionally biased region" description="Basic residues" evidence="1">
    <location>
        <begin position="149"/>
        <end position="160"/>
    </location>
</feature>
<dbReference type="EMBL" id="LBMM01014065">
    <property type="protein sequence ID" value="KMQ85350.1"/>
    <property type="molecule type" value="Genomic_DNA"/>
</dbReference>
<gene>
    <name evidence="3" type="ORF">RF55_16167</name>
</gene>
<organism evidence="3 4">
    <name type="scientific">Lasius niger</name>
    <name type="common">Black garden ant</name>
    <dbReference type="NCBI Taxonomy" id="67767"/>
    <lineage>
        <taxon>Eukaryota</taxon>
        <taxon>Metazoa</taxon>
        <taxon>Ecdysozoa</taxon>
        <taxon>Arthropoda</taxon>
        <taxon>Hexapoda</taxon>
        <taxon>Insecta</taxon>
        <taxon>Pterygota</taxon>
        <taxon>Neoptera</taxon>
        <taxon>Endopterygota</taxon>
        <taxon>Hymenoptera</taxon>
        <taxon>Apocrita</taxon>
        <taxon>Aculeata</taxon>
        <taxon>Formicoidea</taxon>
        <taxon>Formicidae</taxon>
        <taxon>Formicinae</taxon>
        <taxon>Lasius</taxon>
        <taxon>Lasius</taxon>
    </lineage>
</organism>
<reference evidence="3 4" key="1">
    <citation type="submission" date="2015-04" db="EMBL/GenBank/DDBJ databases">
        <title>Lasius niger genome sequencing.</title>
        <authorList>
            <person name="Konorov E.A."/>
            <person name="Nikitin M.A."/>
            <person name="Kirill M.V."/>
            <person name="Chang P."/>
        </authorList>
    </citation>
    <scope>NUCLEOTIDE SEQUENCE [LARGE SCALE GENOMIC DNA]</scope>
    <source>
        <tissue evidence="3">Whole</tissue>
    </source>
</reference>
<dbReference type="PaxDb" id="67767-A0A0J7MY49"/>
<evidence type="ECO:0000313" key="4">
    <source>
        <dbReference type="Proteomes" id="UP000036403"/>
    </source>
</evidence>
<accession>A0A0J7MY49</accession>
<proteinExistence type="predicted"/>
<protein>
    <submittedName>
        <fullName evidence="3">Uncharacterized protein</fullName>
    </submittedName>
</protein>
<sequence>MLKRNVLLCLIVMTLSFAFHSSRFFIRYVVKFPVSDNIQEETVAIVPSLWINYYLNTCKWPAKKYPSDKISRWVMSLTEPKDDFEDIPMEIMHEYDTYAKARKASIKAKEDSAIDTVAGEIDIEKCRRRRKPARYEESDSSGVDNPSPKKSKRRQNIPLL</sequence>
<name>A0A0J7MY49_LASNI</name>
<evidence type="ECO:0000313" key="3">
    <source>
        <dbReference type="EMBL" id="KMQ85350.1"/>
    </source>
</evidence>
<comment type="caution">
    <text evidence="3">The sequence shown here is derived from an EMBL/GenBank/DDBJ whole genome shotgun (WGS) entry which is preliminary data.</text>
</comment>
<feature type="region of interest" description="Disordered" evidence="1">
    <location>
        <begin position="128"/>
        <end position="160"/>
    </location>
</feature>
<dbReference type="OrthoDB" id="10576446at2759"/>
<feature type="chain" id="PRO_5005291282" evidence="2">
    <location>
        <begin position="19"/>
        <end position="160"/>
    </location>
</feature>
<evidence type="ECO:0000256" key="1">
    <source>
        <dbReference type="SAM" id="MobiDB-lite"/>
    </source>
</evidence>
<dbReference type="Proteomes" id="UP000036403">
    <property type="component" value="Unassembled WGS sequence"/>
</dbReference>